<protein>
    <submittedName>
        <fullName evidence="2">Uncharacterized protein</fullName>
    </submittedName>
</protein>
<dbReference type="EMBL" id="CP001778">
    <property type="protein sequence ID" value="ADD43143.1"/>
    <property type="molecule type" value="Genomic_DNA"/>
</dbReference>
<sequence length="316" mass="34161">MNRHDALERRYRRLLRFYPKEYRTERGKEIVDTYMEATPPERTTPGVADVGDVAKAGLRQRLRDAPEGLPGGLRLAAVVGLCLAVGIGAVFGPAMEILAREGEPATSWFTIPSFGPFLSPFVILWTLWLLVGVGAALLPGRITRRVVAGAVVATVAAELVTFFVGGLATDPLSMAALILFGVISLAWPEHPGPGARIAPLVAACAGIATTLGYAVAPPPFQVFGIVETPLLILLLAAVILFAEREVRSRRGSGQRWWAVAILAVPVSIILLRPVERLPFLDTMPFIPGAFWLLGLGLAIPIVSYLVAVRRHRLTRR</sequence>
<dbReference type="HOGENOM" id="CLU_849775_0_0_11"/>
<dbReference type="RefSeq" id="WP_013018714.1">
    <property type="nucleotide sequence ID" value="NC_013947.1"/>
</dbReference>
<accession>D3PVM9</accession>
<feature type="transmembrane region" description="Helical" evidence="1">
    <location>
        <begin position="146"/>
        <end position="165"/>
    </location>
</feature>
<feature type="transmembrane region" description="Helical" evidence="1">
    <location>
        <begin position="254"/>
        <end position="273"/>
    </location>
</feature>
<feature type="transmembrane region" description="Helical" evidence="1">
    <location>
        <begin position="222"/>
        <end position="242"/>
    </location>
</feature>
<keyword evidence="1" id="KW-0472">Membrane</keyword>
<keyword evidence="1" id="KW-0812">Transmembrane</keyword>
<dbReference type="AlphaFoldDB" id="D3PVM9"/>
<feature type="transmembrane region" description="Helical" evidence="1">
    <location>
        <begin position="171"/>
        <end position="188"/>
    </location>
</feature>
<feature type="transmembrane region" description="Helical" evidence="1">
    <location>
        <begin position="285"/>
        <end position="307"/>
    </location>
</feature>
<evidence type="ECO:0000256" key="1">
    <source>
        <dbReference type="SAM" id="Phobius"/>
    </source>
</evidence>
<proteinExistence type="predicted"/>
<evidence type="ECO:0000313" key="3">
    <source>
        <dbReference type="Proteomes" id="UP000000844"/>
    </source>
</evidence>
<dbReference type="KEGG" id="sna:Snas_3480"/>
<feature type="transmembrane region" description="Helical" evidence="1">
    <location>
        <begin position="114"/>
        <end position="139"/>
    </location>
</feature>
<organism evidence="2 3">
    <name type="scientific">Stackebrandtia nassauensis (strain DSM 44728 / CIP 108903 / NRRL B-16338 / NBRC 102104 / LLR-40K-21)</name>
    <dbReference type="NCBI Taxonomy" id="446470"/>
    <lineage>
        <taxon>Bacteria</taxon>
        <taxon>Bacillati</taxon>
        <taxon>Actinomycetota</taxon>
        <taxon>Actinomycetes</taxon>
        <taxon>Glycomycetales</taxon>
        <taxon>Glycomycetaceae</taxon>
        <taxon>Stackebrandtia</taxon>
    </lineage>
</organism>
<reference evidence="2 3" key="1">
    <citation type="journal article" date="2009" name="Stand. Genomic Sci.">
        <title>Complete genome sequence of Stackebrandtia nassauensis type strain (LLR-40K-21).</title>
        <authorList>
            <person name="Munk C."/>
            <person name="Lapidus A."/>
            <person name="Copeland A."/>
            <person name="Jando M."/>
            <person name="Mayilraj S."/>
            <person name="Glavina Del Rio T."/>
            <person name="Nolan M."/>
            <person name="Chen F."/>
            <person name="Lucas S."/>
            <person name="Tice H."/>
            <person name="Cheng J.F."/>
            <person name="Han C."/>
            <person name="Detter J.C."/>
            <person name="Bruce D."/>
            <person name="Goodwin L."/>
            <person name="Chain P."/>
            <person name="Pitluck S."/>
            <person name="Goker M."/>
            <person name="Ovchinikova G."/>
            <person name="Pati A."/>
            <person name="Ivanova N."/>
            <person name="Mavromatis K."/>
            <person name="Chen A."/>
            <person name="Palaniappan K."/>
            <person name="Land M."/>
            <person name="Hauser L."/>
            <person name="Chang Y.J."/>
            <person name="Jeffries C.D."/>
            <person name="Bristow J."/>
            <person name="Eisen J.A."/>
            <person name="Markowitz V."/>
            <person name="Hugenholtz P."/>
            <person name="Kyrpides N.C."/>
            <person name="Klenk H.P."/>
        </authorList>
    </citation>
    <scope>NUCLEOTIDE SEQUENCE [LARGE SCALE GENOMIC DNA]</scope>
    <source>
        <strain evidence="3">DSM 44728 / CIP 108903 / NRRL B-16338 / NBRC 102104 / LLR-40K-21</strain>
    </source>
</reference>
<dbReference type="Proteomes" id="UP000000844">
    <property type="component" value="Chromosome"/>
</dbReference>
<dbReference type="STRING" id="446470.Snas_3480"/>
<dbReference type="eggNOG" id="ENOG5033C4C">
    <property type="taxonomic scope" value="Bacteria"/>
</dbReference>
<feature type="transmembrane region" description="Helical" evidence="1">
    <location>
        <begin position="71"/>
        <end position="94"/>
    </location>
</feature>
<gene>
    <name evidence="2" type="ordered locus">Snas_3480</name>
</gene>
<dbReference type="OrthoDB" id="3406023at2"/>
<name>D3PVM9_STANL</name>
<keyword evidence="3" id="KW-1185">Reference proteome</keyword>
<keyword evidence="1" id="KW-1133">Transmembrane helix</keyword>
<feature type="transmembrane region" description="Helical" evidence="1">
    <location>
        <begin position="197"/>
        <end position="216"/>
    </location>
</feature>
<evidence type="ECO:0000313" key="2">
    <source>
        <dbReference type="EMBL" id="ADD43143.1"/>
    </source>
</evidence>